<protein>
    <submittedName>
        <fullName evidence="1">Uncharacterized protein</fullName>
    </submittedName>
</protein>
<reference evidence="1" key="1">
    <citation type="journal article" date="2018" name="Genome Biol.">
        <title>SKESA: strategic k-mer extension for scrupulous assemblies.</title>
        <authorList>
            <person name="Souvorov A."/>
            <person name="Agarwala R."/>
            <person name="Lipman D.J."/>
        </authorList>
    </citation>
    <scope>NUCLEOTIDE SEQUENCE</scope>
    <source>
        <strain evidence="1">OLC2673_Aeromonas</strain>
    </source>
</reference>
<organism evidence="1 2">
    <name type="scientific">Aeromonas hydrophila</name>
    <dbReference type="NCBI Taxonomy" id="644"/>
    <lineage>
        <taxon>Bacteria</taxon>
        <taxon>Pseudomonadati</taxon>
        <taxon>Pseudomonadota</taxon>
        <taxon>Gammaproteobacteria</taxon>
        <taxon>Aeromonadales</taxon>
        <taxon>Aeromonadaceae</taxon>
        <taxon>Aeromonas</taxon>
    </lineage>
</organism>
<sequence>MKVKFIIYAVNVFKYIDEIISTIHFSEPVKSSENLTIITTNFYVITIKVYGKVTSLNIEIFRFFFCFCDTSGINPPCMSLTFSV</sequence>
<comment type="caution">
    <text evidence="1">The sequence shown here is derived from an EMBL/GenBank/DDBJ whole genome shotgun (WGS) entry which is preliminary data.</text>
</comment>
<dbReference type="EMBL" id="DACTUL010000018">
    <property type="protein sequence ID" value="HAT6344760.1"/>
    <property type="molecule type" value="Genomic_DNA"/>
</dbReference>
<evidence type="ECO:0000313" key="2">
    <source>
        <dbReference type="Proteomes" id="UP000859505"/>
    </source>
</evidence>
<gene>
    <name evidence="1" type="ORF">JAJ28_002499</name>
</gene>
<reference evidence="1" key="2">
    <citation type="submission" date="2020-01" db="EMBL/GenBank/DDBJ databases">
        <authorList>
            <consortium name="NCBI Pathogen Detection Project"/>
        </authorList>
    </citation>
    <scope>NUCLEOTIDE SEQUENCE</scope>
    <source>
        <strain evidence="1">OLC2673_Aeromonas</strain>
    </source>
</reference>
<name>A0AAD3UBD1_AERHY</name>
<dbReference type="Proteomes" id="UP000859505">
    <property type="component" value="Unassembled WGS sequence"/>
</dbReference>
<evidence type="ECO:0000313" key="1">
    <source>
        <dbReference type="EMBL" id="HAT6344760.1"/>
    </source>
</evidence>
<accession>A0AAD3UBD1</accession>
<dbReference type="AlphaFoldDB" id="A0AAD3UBD1"/>
<proteinExistence type="predicted"/>